<dbReference type="GO" id="GO:0102043">
    <property type="term" value="F:isopentenyl phosphate kinase activity"/>
    <property type="evidence" value="ECO:0007669"/>
    <property type="project" value="UniProtKB-EC"/>
</dbReference>
<dbReference type="PANTHER" id="PTHR43654:SF1">
    <property type="entry name" value="ISOPENTENYL PHOSPHATE KINASE"/>
    <property type="match status" value="1"/>
</dbReference>
<organism evidence="13 14">
    <name type="scientific">Candidatus Nitrosomarinus catalinensis</name>
    <dbReference type="NCBI Taxonomy" id="1898749"/>
    <lineage>
        <taxon>Archaea</taxon>
        <taxon>Nitrososphaerota</taxon>
        <taxon>Nitrososphaeria</taxon>
        <taxon>Nitrosopumilales</taxon>
        <taxon>Nitrosopumilaceae</taxon>
        <taxon>Candidatus Nitrosomarinus</taxon>
    </lineage>
</organism>
<dbReference type="RefSeq" id="WP_086908034.1">
    <property type="nucleotide sequence ID" value="NZ_CP021324.1"/>
</dbReference>
<dbReference type="SUPFAM" id="SSF53633">
    <property type="entry name" value="Carbamate kinase-like"/>
    <property type="match status" value="1"/>
</dbReference>
<dbReference type="OrthoDB" id="15328at2157"/>
<dbReference type="GO" id="GO:0005829">
    <property type="term" value="C:cytosol"/>
    <property type="evidence" value="ECO:0007669"/>
    <property type="project" value="TreeGrafter"/>
</dbReference>
<comment type="similarity">
    <text evidence="1">Belongs to the isopentenyl phosphate kinase family.</text>
</comment>
<feature type="site" description="Transition state stabilizer" evidence="11">
    <location>
        <position position="14"/>
    </location>
</feature>
<keyword evidence="5 10" id="KW-0547">Nucleotide-binding</keyword>
<evidence type="ECO:0000256" key="8">
    <source>
        <dbReference type="ARBA" id="ARBA00023229"/>
    </source>
</evidence>
<accession>A0A2Z2HRT4</accession>
<feature type="binding site" evidence="10">
    <location>
        <begin position="5"/>
        <end position="9"/>
    </location>
    <ligand>
        <name>ATP</name>
        <dbReference type="ChEBI" id="CHEBI:30616"/>
    </ligand>
</feature>
<dbReference type="NCBIfam" id="NF040647">
    <property type="entry name" value="IPPK_Arch"/>
    <property type="match status" value="1"/>
</dbReference>
<evidence type="ECO:0000256" key="9">
    <source>
        <dbReference type="ARBA" id="ARBA00049063"/>
    </source>
</evidence>
<evidence type="ECO:0000313" key="14">
    <source>
        <dbReference type="Proteomes" id="UP000249949"/>
    </source>
</evidence>
<evidence type="ECO:0000313" key="13">
    <source>
        <dbReference type="EMBL" id="ARS65006.1"/>
    </source>
</evidence>
<dbReference type="AlphaFoldDB" id="A0A2Z2HRT4"/>
<evidence type="ECO:0000256" key="11">
    <source>
        <dbReference type="PIRSR" id="PIRSR016496-2"/>
    </source>
</evidence>
<dbReference type="PANTHER" id="PTHR43654">
    <property type="entry name" value="GLUTAMATE 5-KINASE"/>
    <property type="match status" value="1"/>
</dbReference>
<feature type="binding site" evidence="10">
    <location>
        <position position="46"/>
    </location>
    <ligand>
        <name>ATP</name>
        <dbReference type="ChEBI" id="CHEBI:30616"/>
    </ligand>
</feature>
<name>A0A2Z2HRT4_9ARCH</name>
<gene>
    <name evidence="13" type="ORF">NMSP_1394</name>
</gene>
<feature type="binding site" evidence="10">
    <location>
        <position position="146"/>
    </location>
    <ligand>
        <name>substrate</name>
    </ligand>
</feature>
<dbReference type="GO" id="GO:0005524">
    <property type="term" value="F:ATP binding"/>
    <property type="evidence" value="ECO:0007669"/>
    <property type="project" value="UniProtKB-KW"/>
</dbReference>
<evidence type="ECO:0000256" key="2">
    <source>
        <dbReference type="ARBA" id="ARBA00012908"/>
    </source>
</evidence>
<dbReference type="InterPro" id="IPR024192">
    <property type="entry name" value="Fosfomycin_R_FomA-type"/>
</dbReference>
<protein>
    <recommendedName>
        <fullName evidence="3">Isopentenyl phosphate kinase</fullName>
        <ecNumber evidence="2">2.7.4.26</ecNumber>
    </recommendedName>
</protein>
<evidence type="ECO:0000256" key="6">
    <source>
        <dbReference type="ARBA" id="ARBA00022777"/>
    </source>
</evidence>
<feature type="binding site" evidence="10">
    <location>
        <position position="201"/>
    </location>
    <ligand>
        <name>ATP</name>
        <dbReference type="ChEBI" id="CHEBI:30616"/>
    </ligand>
</feature>
<evidence type="ECO:0000256" key="7">
    <source>
        <dbReference type="ARBA" id="ARBA00022840"/>
    </source>
</evidence>
<keyword evidence="6 13" id="KW-0418">Kinase</keyword>
<dbReference type="EC" id="2.7.4.26" evidence="2"/>
<keyword evidence="4 13" id="KW-0808">Transferase</keyword>
<dbReference type="GO" id="GO:0016114">
    <property type="term" value="P:terpenoid biosynthetic process"/>
    <property type="evidence" value="ECO:0007669"/>
    <property type="project" value="TreeGrafter"/>
</dbReference>
<dbReference type="Gene3D" id="3.40.1160.10">
    <property type="entry name" value="Acetylglutamate kinase-like"/>
    <property type="match status" value="1"/>
</dbReference>
<dbReference type="KEGG" id="nct:NMSP_1394"/>
<evidence type="ECO:0000256" key="5">
    <source>
        <dbReference type="ARBA" id="ARBA00022741"/>
    </source>
</evidence>
<proteinExistence type="inferred from homology"/>
<dbReference type="Pfam" id="PF00696">
    <property type="entry name" value="AA_kinase"/>
    <property type="match status" value="1"/>
</dbReference>
<dbReference type="InterPro" id="IPR001048">
    <property type="entry name" value="Asp/Glu/Uridylate_kinase"/>
</dbReference>
<dbReference type="PIRSF" id="PIRSF016496">
    <property type="entry name" value="Kin_FomA"/>
    <property type="match status" value="1"/>
</dbReference>
<dbReference type="Proteomes" id="UP000249949">
    <property type="component" value="Chromosome"/>
</dbReference>
<evidence type="ECO:0000256" key="1">
    <source>
        <dbReference type="ARBA" id="ARBA00010540"/>
    </source>
</evidence>
<feature type="domain" description="Aspartate/glutamate/uridylate kinase" evidence="12">
    <location>
        <begin position="2"/>
        <end position="223"/>
    </location>
</feature>
<evidence type="ECO:0000256" key="10">
    <source>
        <dbReference type="PIRSR" id="PIRSR016496-1"/>
    </source>
</evidence>
<evidence type="ECO:0000256" key="4">
    <source>
        <dbReference type="ARBA" id="ARBA00022679"/>
    </source>
</evidence>
<keyword evidence="8" id="KW-0414">Isoprene biosynthesis</keyword>
<feature type="binding site" evidence="10">
    <location>
        <position position="45"/>
    </location>
    <ligand>
        <name>substrate</name>
    </ligand>
</feature>
<keyword evidence="14" id="KW-1185">Reference proteome</keyword>
<evidence type="ECO:0000259" key="12">
    <source>
        <dbReference type="Pfam" id="PF00696"/>
    </source>
</evidence>
<feature type="binding site" evidence="10">
    <location>
        <position position="50"/>
    </location>
    <ligand>
        <name>substrate</name>
    </ligand>
</feature>
<keyword evidence="7 10" id="KW-0067">ATP-binding</keyword>
<reference evidence="13 14" key="1">
    <citation type="journal article" date="2017" name="Environ. Microbiol.">
        <title>Genome and epigenome of a novel marine Thaumarchaeota strain suggest viral infection, phosphorothioation DNA modification and multiple restriction systems.</title>
        <authorList>
            <person name="Ahlgren N.A."/>
            <person name="Chen Y."/>
            <person name="Needham D.M."/>
            <person name="Parada A.E."/>
            <person name="Sachdeva R."/>
            <person name="Trinh V."/>
            <person name="Chen T."/>
            <person name="Fuhrman J.A."/>
        </authorList>
    </citation>
    <scope>NUCLEOTIDE SEQUENCE [LARGE SCALE GENOMIC DNA]</scope>
    <source>
        <strain evidence="13 14">SPOT01</strain>
    </source>
</reference>
<dbReference type="GO" id="GO:0016301">
    <property type="term" value="F:kinase activity"/>
    <property type="evidence" value="ECO:0007669"/>
    <property type="project" value="UniProtKB-KW"/>
</dbReference>
<dbReference type="InterPro" id="IPR036393">
    <property type="entry name" value="AceGlu_kinase-like_sf"/>
</dbReference>
<dbReference type="EMBL" id="CP021324">
    <property type="protein sequence ID" value="ARS65006.1"/>
    <property type="molecule type" value="Genomic_DNA"/>
</dbReference>
<comment type="catalytic activity">
    <reaction evidence="9">
        <text>isopentenyl phosphate + ATP = isopentenyl diphosphate + ADP</text>
        <dbReference type="Rhea" id="RHEA:33963"/>
        <dbReference type="ChEBI" id="CHEBI:30616"/>
        <dbReference type="ChEBI" id="CHEBI:65078"/>
        <dbReference type="ChEBI" id="CHEBI:128769"/>
        <dbReference type="ChEBI" id="CHEBI:456216"/>
        <dbReference type="EC" id="2.7.4.26"/>
    </reaction>
</comment>
<dbReference type="GeneID" id="32901842"/>
<sequence length="250" mass="28125">MILIKLGGSIITNKEKPLSARKKTIDNLSKSLKKIKEPIIIVHGGGSYGHYWSVKYDMHTKERKYDIRGVSIIKNSMIELNKIILDSLLKNKSNPYSLPPTDFMSGNKPISKKINEVKKIAKSGLIPVTYGDALWFGQNKTYILSGDKIMTHFAKVLKPRLCIFALNEDGLYSDLKSKKVISELKGSVPLMSENKMDVTGGMTRKVEEAIKISKMGMNVFFVNGKKPERIVAAVKNREFKGTMFRGKRNV</sequence>
<feature type="binding site" evidence="10">
    <location>
        <position position="205"/>
    </location>
    <ligand>
        <name>ATP</name>
        <dbReference type="ChEBI" id="CHEBI:30616"/>
    </ligand>
</feature>
<evidence type="ECO:0000256" key="3">
    <source>
        <dbReference type="ARBA" id="ARBA00017267"/>
    </source>
</evidence>